<dbReference type="AlphaFoldDB" id="A0A5M6CRP0"/>
<dbReference type="EMBL" id="VWSH01000001">
    <property type="protein sequence ID" value="KAA5537040.1"/>
    <property type="molecule type" value="Genomic_DNA"/>
</dbReference>
<dbReference type="Proteomes" id="UP000323632">
    <property type="component" value="Unassembled WGS sequence"/>
</dbReference>
<evidence type="ECO:0000313" key="2">
    <source>
        <dbReference type="Proteomes" id="UP000323632"/>
    </source>
</evidence>
<comment type="caution">
    <text evidence="1">The sequence shown here is derived from an EMBL/GenBank/DDBJ whole genome shotgun (WGS) entry which is preliminary data.</text>
</comment>
<evidence type="ECO:0000313" key="1">
    <source>
        <dbReference type="EMBL" id="KAA5537040.1"/>
    </source>
</evidence>
<organism evidence="1 2">
    <name type="scientific">Taibaiella lutea</name>
    <dbReference type="NCBI Taxonomy" id="2608001"/>
    <lineage>
        <taxon>Bacteria</taxon>
        <taxon>Pseudomonadati</taxon>
        <taxon>Bacteroidota</taxon>
        <taxon>Chitinophagia</taxon>
        <taxon>Chitinophagales</taxon>
        <taxon>Chitinophagaceae</taxon>
        <taxon>Taibaiella</taxon>
    </lineage>
</organism>
<reference evidence="1 2" key="1">
    <citation type="submission" date="2019-09" db="EMBL/GenBank/DDBJ databases">
        <title>Genome sequence and assembly of Taibaiella sp.</title>
        <authorList>
            <person name="Chhetri G."/>
        </authorList>
    </citation>
    <scope>NUCLEOTIDE SEQUENCE [LARGE SCALE GENOMIC DNA]</scope>
    <source>
        <strain evidence="1 2">KVB11</strain>
    </source>
</reference>
<gene>
    <name evidence="1" type="ORF">F0919_05035</name>
</gene>
<sequence length="81" mass="9294">MPPNTEMFRYYSLVAEADVTCQVYDIAGRMVHNETFKASKGGNGMLMDFSSFKNDYYILKLTGKGIEDSYKFKKNNSTNNR</sequence>
<accession>A0A5M6CRP0</accession>
<keyword evidence="2" id="KW-1185">Reference proteome</keyword>
<proteinExistence type="predicted"/>
<protein>
    <submittedName>
        <fullName evidence="1">T9SS type A sorting domain-containing protein</fullName>
    </submittedName>
</protein>
<name>A0A5M6CRP0_9BACT</name>